<evidence type="ECO:0000313" key="2">
    <source>
        <dbReference type="EMBL" id="CAG5088645.1"/>
    </source>
</evidence>
<accession>A0ABN7RY12</accession>
<dbReference type="Proteomes" id="UP001158576">
    <property type="component" value="Chromosome PAR"/>
</dbReference>
<reference evidence="2 3" key="1">
    <citation type="submission" date="2021-04" db="EMBL/GenBank/DDBJ databases">
        <authorList>
            <person name="Bliznina A."/>
        </authorList>
    </citation>
    <scope>NUCLEOTIDE SEQUENCE [LARGE SCALE GENOMIC DNA]</scope>
</reference>
<evidence type="ECO:0000256" key="1">
    <source>
        <dbReference type="SAM" id="SignalP"/>
    </source>
</evidence>
<protein>
    <submittedName>
        <fullName evidence="2">Oidioi.mRNA.OKI2018_I69.PAR.g11912.t1.cds</fullName>
    </submittedName>
</protein>
<name>A0ABN7RY12_OIKDI</name>
<sequence>MLLSLLVLSCVSFAAPVTVEEPEVEILSRSGRDLIGYNRMQNNVNKFYSSHAGYHKHAYRHQPSFVNQLLHKAKPETKKYLKQYIRSLAK</sequence>
<feature type="chain" id="PRO_5046492359" evidence="1">
    <location>
        <begin position="17"/>
        <end position="90"/>
    </location>
</feature>
<dbReference type="EMBL" id="OU015568">
    <property type="protein sequence ID" value="CAG5088645.1"/>
    <property type="molecule type" value="Genomic_DNA"/>
</dbReference>
<gene>
    <name evidence="2" type="ORF">OKIOD_LOCUS3470</name>
</gene>
<feature type="signal peptide" evidence="1">
    <location>
        <begin position="1"/>
        <end position="16"/>
    </location>
</feature>
<keyword evidence="1" id="KW-0732">Signal</keyword>
<proteinExistence type="predicted"/>
<evidence type="ECO:0000313" key="3">
    <source>
        <dbReference type="Proteomes" id="UP001158576"/>
    </source>
</evidence>
<keyword evidence="3" id="KW-1185">Reference proteome</keyword>
<organism evidence="2 3">
    <name type="scientific">Oikopleura dioica</name>
    <name type="common">Tunicate</name>
    <dbReference type="NCBI Taxonomy" id="34765"/>
    <lineage>
        <taxon>Eukaryota</taxon>
        <taxon>Metazoa</taxon>
        <taxon>Chordata</taxon>
        <taxon>Tunicata</taxon>
        <taxon>Appendicularia</taxon>
        <taxon>Copelata</taxon>
        <taxon>Oikopleuridae</taxon>
        <taxon>Oikopleura</taxon>
    </lineage>
</organism>